<reference evidence="3 4" key="1">
    <citation type="submission" date="2019-02" db="EMBL/GenBank/DDBJ databases">
        <title>Deep-cultivation of Planctomycetes and their phenomic and genomic characterization uncovers novel biology.</title>
        <authorList>
            <person name="Wiegand S."/>
            <person name="Jogler M."/>
            <person name="Boedeker C."/>
            <person name="Pinto D."/>
            <person name="Vollmers J."/>
            <person name="Rivas-Marin E."/>
            <person name="Kohn T."/>
            <person name="Peeters S.H."/>
            <person name="Heuer A."/>
            <person name="Rast P."/>
            <person name="Oberbeckmann S."/>
            <person name="Bunk B."/>
            <person name="Jeske O."/>
            <person name="Meyerdierks A."/>
            <person name="Storesund J.E."/>
            <person name="Kallscheuer N."/>
            <person name="Luecker S."/>
            <person name="Lage O.M."/>
            <person name="Pohl T."/>
            <person name="Merkel B.J."/>
            <person name="Hornburger P."/>
            <person name="Mueller R.-W."/>
            <person name="Bruemmer F."/>
            <person name="Labrenz M."/>
            <person name="Spormann A.M."/>
            <person name="Op den Camp H."/>
            <person name="Overmann J."/>
            <person name="Amann R."/>
            <person name="Jetten M.S.M."/>
            <person name="Mascher T."/>
            <person name="Medema M.H."/>
            <person name="Devos D.P."/>
            <person name="Kaster A.-K."/>
            <person name="Ovreas L."/>
            <person name="Rohde M."/>
            <person name="Galperin M.Y."/>
            <person name="Jogler C."/>
        </authorList>
    </citation>
    <scope>NUCLEOTIDE SEQUENCE [LARGE SCALE GENOMIC DNA]</scope>
    <source>
        <strain evidence="3 4">Mal4</strain>
    </source>
</reference>
<keyword evidence="4" id="KW-1185">Reference proteome</keyword>
<organism evidence="3 4">
    <name type="scientific">Maioricimonas rarisocia</name>
    <dbReference type="NCBI Taxonomy" id="2528026"/>
    <lineage>
        <taxon>Bacteria</taxon>
        <taxon>Pseudomonadati</taxon>
        <taxon>Planctomycetota</taxon>
        <taxon>Planctomycetia</taxon>
        <taxon>Planctomycetales</taxon>
        <taxon>Planctomycetaceae</taxon>
        <taxon>Maioricimonas</taxon>
    </lineage>
</organism>
<keyword evidence="2" id="KW-0472">Membrane</keyword>
<sequence>MLTEIVDALSDELAEHWVKMVTAALFMGVGWYFGRRRAHRQWEKREFFDRLNISLNRISDGTLRIRTLVEKSCEDIFLNSVAANRLIATAQKTTADDPIVPLDKDENWLYLNAVLNEISEKFAAGQLYLDMGLPTRTETYLICLTNECEGALRTRKIRAMVVRRSLLTNLPETAPRFEHPNHATRWRTLGQLASQYARDPERFLEVEIAVPAAGAANTSPGRSDGVTETANADVNPVQA</sequence>
<evidence type="ECO:0000313" key="4">
    <source>
        <dbReference type="Proteomes" id="UP000320496"/>
    </source>
</evidence>
<evidence type="ECO:0000256" key="2">
    <source>
        <dbReference type="SAM" id="Phobius"/>
    </source>
</evidence>
<accession>A0A517Z8K4</accession>
<keyword evidence="2" id="KW-0812">Transmembrane</keyword>
<dbReference type="AlphaFoldDB" id="A0A517Z8K4"/>
<protein>
    <submittedName>
        <fullName evidence="3">Uncharacterized protein</fullName>
    </submittedName>
</protein>
<keyword evidence="2" id="KW-1133">Transmembrane helix</keyword>
<dbReference type="Proteomes" id="UP000320496">
    <property type="component" value="Chromosome"/>
</dbReference>
<feature type="transmembrane region" description="Helical" evidence="2">
    <location>
        <begin position="16"/>
        <end position="34"/>
    </location>
</feature>
<gene>
    <name evidence="3" type="ORF">Mal4_31250</name>
</gene>
<dbReference type="RefSeq" id="WP_145370045.1">
    <property type="nucleotide sequence ID" value="NZ_CP036275.1"/>
</dbReference>
<evidence type="ECO:0000256" key="1">
    <source>
        <dbReference type="SAM" id="MobiDB-lite"/>
    </source>
</evidence>
<feature type="region of interest" description="Disordered" evidence="1">
    <location>
        <begin position="215"/>
        <end position="239"/>
    </location>
</feature>
<name>A0A517Z8K4_9PLAN</name>
<dbReference type="EMBL" id="CP036275">
    <property type="protein sequence ID" value="QDU38795.1"/>
    <property type="molecule type" value="Genomic_DNA"/>
</dbReference>
<proteinExistence type="predicted"/>
<evidence type="ECO:0000313" key="3">
    <source>
        <dbReference type="EMBL" id="QDU38795.1"/>
    </source>
</evidence>
<dbReference type="KEGG" id="mri:Mal4_31250"/>
<dbReference type="OrthoDB" id="265743at2"/>
<feature type="compositionally biased region" description="Polar residues" evidence="1">
    <location>
        <begin position="216"/>
        <end position="239"/>
    </location>
</feature>